<comment type="caution">
    <text evidence="1">The sequence shown here is derived from an EMBL/GenBank/DDBJ whole genome shotgun (WGS) entry which is preliminary data.</text>
</comment>
<evidence type="ECO:0000313" key="1">
    <source>
        <dbReference type="EMBL" id="KAK1313318.1"/>
    </source>
</evidence>
<accession>A0AAV9EIH4</accession>
<dbReference type="AlphaFoldDB" id="A0AAV9EIH4"/>
<evidence type="ECO:0000313" key="2">
    <source>
        <dbReference type="Proteomes" id="UP001180020"/>
    </source>
</evidence>
<sequence length="102" mass="11142">MKAKSRLDHLQSDHIEKPLLSDPSLASIELVHLAGLSHVVTCGPSRQAGSPSQFTGHVIVRSLLGAKSTDMRILNWVQSKLGGGHEKKRVDDAGFTHRFYGE</sequence>
<organism evidence="1 2">
    <name type="scientific">Acorus calamus</name>
    <name type="common">Sweet flag</name>
    <dbReference type="NCBI Taxonomy" id="4465"/>
    <lineage>
        <taxon>Eukaryota</taxon>
        <taxon>Viridiplantae</taxon>
        <taxon>Streptophyta</taxon>
        <taxon>Embryophyta</taxon>
        <taxon>Tracheophyta</taxon>
        <taxon>Spermatophyta</taxon>
        <taxon>Magnoliopsida</taxon>
        <taxon>Liliopsida</taxon>
        <taxon>Acoraceae</taxon>
        <taxon>Acorus</taxon>
    </lineage>
</organism>
<dbReference type="EMBL" id="JAUJYO010000006">
    <property type="protein sequence ID" value="KAK1313318.1"/>
    <property type="molecule type" value="Genomic_DNA"/>
</dbReference>
<keyword evidence="2" id="KW-1185">Reference proteome</keyword>
<reference evidence="1" key="2">
    <citation type="submission" date="2023-06" db="EMBL/GenBank/DDBJ databases">
        <authorList>
            <person name="Ma L."/>
            <person name="Liu K.-W."/>
            <person name="Li Z."/>
            <person name="Hsiao Y.-Y."/>
            <person name="Qi Y."/>
            <person name="Fu T."/>
            <person name="Tang G."/>
            <person name="Zhang D."/>
            <person name="Sun W.-H."/>
            <person name="Liu D.-K."/>
            <person name="Li Y."/>
            <person name="Chen G.-Z."/>
            <person name="Liu X.-D."/>
            <person name="Liao X.-Y."/>
            <person name="Jiang Y.-T."/>
            <person name="Yu X."/>
            <person name="Hao Y."/>
            <person name="Huang J."/>
            <person name="Zhao X.-W."/>
            <person name="Ke S."/>
            <person name="Chen Y.-Y."/>
            <person name="Wu W.-L."/>
            <person name="Hsu J.-L."/>
            <person name="Lin Y.-F."/>
            <person name="Huang M.-D."/>
            <person name="Li C.-Y."/>
            <person name="Huang L."/>
            <person name="Wang Z.-W."/>
            <person name="Zhao X."/>
            <person name="Zhong W.-Y."/>
            <person name="Peng D.-H."/>
            <person name="Ahmad S."/>
            <person name="Lan S."/>
            <person name="Zhang J.-S."/>
            <person name="Tsai W.-C."/>
            <person name="Van De Peer Y."/>
            <person name="Liu Z.-J."/>
        </authorList>
    </citation>
    <scope>NUCLEOTIDE SEQUENCE</scope>
    <source>
        <strain evidence="1">CP</strain>
        <tissue evidence="1">Leaves</tissue>
    </source>
</reference>
<gene>
    <name evidence="1" type="ORF">QJS10_CPA06g02517</name>
</gene>
<proteinExistence type="predicted"/>
<reference evidence="1" key="1">
    <citation type="journal article" date="2023" name="Nat. Commun.">
        <title>Diploid and tetraploid genomes of Acorus and the evolution of monocots.</title>
        <authorList>
            <person name="Ma L."/>
            <person name="Liu K.W."/>
            <person name="Li Z."/>
            <person name="Hsiao Y.Y."/>
            <person name="Qi Y."/>
            <person name="Fu T."/>
            <person name="Tang G.D."/>
            <person name="Zhang D."/>
            <person name="Sun W.H."/>
            <person name="Liu D.K."/>
            <person name="Li Y."/>
            <person name="Chen G.Z."/>
            <person name="Liu X.D."/>
            <person name="Liao X.Y."/>
            <person name="Jiang Y.T."/>
            <person name="Yu X."/>
            <person name="Hao Y."/>
            <person name="Huang J."/>
            <person name="Zhao X.W."/>
            <person name="Ke S."/>
            <person name="Chen Y.Y."/>
            <person name="Wu W.L."/>
            <person name="Hsu J.L."/>
            <person name="Lin Y.F."/>
            <person name="Huang M.D."/>
            <person name="Li C.Y."/>
            <person name="Huang L."/>
            <person name="Wang Z.W."/>
            <person name="Zhao X."/>
            <person name="Zhong W.Y."/>
            <person name="Peng D.H."/>
            <person name="Ahmad S."/>
            <person name="Lan S."/>
            <person name="Zhang J.S."/>
            <person name="Tsai W.C."/>
            <person name="Van de Peer Y."/>
            <person name="Liu Z.J."/>
        </authorList>
    </citation>
    <scope>NUCLEOTIDE SEQUENCE</scope>
    <source>
        <strain evidence="1">CP</strain>
    </source>
</reference>
<dbReference type="Proteomes" id="UP001180020">
    <property type="component" value="Unassembled WGS sequence"/>
</dbReference>
<name>A0AAV9EIH4_ACOCL</name>
<protein>
    <submittedName>
        <fullName evidence="1">Uncharacterized protein</fullName>
    </submittedName>
</protein>